<reference evidence="1" key="1">
    <citation type="submission" date="2021-07" db="EMBL/GenBank/DDBJ databases">
        <title>Neiella marina sp. nov., isolated from the intestinal content of sea cucumber Apostichopus japonicus.</title>
        <authorList>
            <person name="Bai X."/>
        </authorList>
    </citation>
    <scope>NUCLEOTIDE SEQUENCE</scope>
    <source>
        <strain evidence="1">126</strain>
    </source>
</reference>
<protein>
    <submittedName>
        <fullName evidence="1">Uncharacterized protein</fullName>
    </submittedName>
</protein>
<sequence>MLDDGSFSELYNDFAQLIEDRQLLDAFIYLVGKGVTLKHYQCSFRPHEGVNAIFRISEGTERTPFSVIVTDCSMTFCVHNPPSRVSHELQAQLSQIQKSDNDWHIPIEHTQALIDVFNVVGLDRHS</sequence>
<keyword evidence="2" id="KW-1185">Reference proteome</keyword>
<dbReference type="EMBL" id="JAHZSS010000011">
    <property type="protein sequence ID" value="MBW8191452.1"/>
    <property type="molecule type" value="Genomic_DNA"/>
</dbReference>
<proteinExistence type="predicted"/>
<evidence type="ECO:0000313" key="1">
    <source>
        <dbReference type="EMBL" id="MBW8191452.1"/>
    </source>
</evidence>
<gene>
    <name evidence="1" type="ORF">K0504_10430</name>
</gene>
<dbReference type="Proteomes" id="UP001166251">
    <property type="component" value="Unassembled WGS sequence"/>
</dbReference>
<dbReference type="RefSeq" id="WP_220104133.1">
    <property type="nucleotide sequence ID" value="NZ_JAHZSS010000011.1"/>
</dbReference>
<comment type="caution">
    <text evidence="1">The sequence shown here is derived from an EMBL/GenBank/DDBJ whole genome shotgun (WGS) entry which is preliminary data.</text>
</comment>
<evidence type="ECO:0000313" key="2">
    <source>
        <dbReference type="Proteomes" id="UP001166251"/>
    </source>
</evidence>
<name>A0ABS7EII1_9GAMM</name>
<accession>A0ABS7EII1</accession>
<organism evidence="1 2">
    <name type="scientific">Neiella holothuriorum</name>
    <dbReference type="NCBI Taxonomy" id="2870530"/>
    <lineage>
        <taxon>Bacteria</taxon>
        <taxon>Pseudomonadati</taxon>
        <taxon>Pseudomonadota</taxon>
        <taxon>Gammaproteobacteria</taxon>
        <taxon>Alteromonadales</taxon>
        <taxon>Echinimonadaceae</taxon>
        <taxon>Neiella</taxon>
    </lineage>
</organism>